<feature type="compositionally biased region" description="Polar residues" evidence="1">
    <location>
        <begin position="1102"/>
        <end position="1120"/>
    </location>
</feature>
<protein>
    <submittedName>
        <fullName evidence="2">Uncharacterized protein</fullName>
    </submittedName>
</protein>
<organism evidence="2 3">
    <name type="scientific">Favolaschia claudopus</name>
    <dbReference type="NCBI Taxonomy" id="2862362"/>
    <lineage>
        <taxon>Eukaryota</taxon>
        <taxon>Fungi</taxon>
        <taxon>Dikarya</taxon>
        <taxon>Basidiomycota</taxon>
        <taxon>Agaricomycotina</taxon>
        <taxon>Agaricomycetes</taxon>
        <taxon>Agaricomycetidae</taxon>
        <taxon>Agaricales</taxon>
        <taxon>Marasmiineae</taxon>
        <taxon>Mycenaceae</taxon>
        <taxon>Favolaschia</taxon>
    </lineage>
</organism>
<feature type="compositionally biased region" description="Low complexity" evidence="1">
    <location>
        <begin position="1009"/>
        <end position="1019"/>
    </location>
</feature>
<feature type="compositionally biased region" description="Low complexity" evidence="1">
    <location>
        <begin position="1051"/>
        <end position="1066"/>
    </location>
</feature>
<evidence type="ECO:0000313" key="2">
    <source>
        <dbReference type="EMBL" id="KAK7044956.1"/>
    </source>
</evidence>
<proteinExistence type="predicted"/>
<keyword evidence="3" id="KW-1185">Reference proteome</keyword>
<accession>A0AAW0D2U3</accession>
<name>A0AAW0D2U3_9AGAR</name>
<reference evidence="2 3" key="1">
    <citation type="journal article" date="2024" name="J Genomics">
        <title>Draft genome sequencing and assembly of Favolaschia claudopus CIRM-BRFM 2984 isolated from oak limbs.</title>
        <authorList>
            <person name="Navarro D."/>
            <person name="Drula E."/>
            <person name="Chaduli D."/>
            <person name="Cazenave R."/>
            <person name="Ahrendt S."/>
            <person name="Wang J."/>
            <person name="Lipzen A."/>
            <person name="Daum C."/>
            <person name="Barry K."/>
            <person name="Grigoriev I.V."/>
            <person name="Favel A."/>
            <person name="Rosso M.N."/>
            <person name="Martin F."/>
        </authorList>
    </citation>
    <scope>NUCLEOTIDE SEQUENCE [LARGE SCALE GENOMIC DNA]</scope>
    <source>
        <strain evidence="2 3">CIRM-BRFM 2984</strain>
    </source>
</reference>
<feature type="compositionally biased region" description="Basic and acidic residues" evidence="1">
    <location>
        <begin position="1020"/>
        <end position="1033"/>
    </location>
</feature>
<dbReference type="EMBL" id="JAWWNJ010000011">
    <property type="protein sequence ID" value="KAK7044956.1"/>
    <property type="molecule type" value="Genomic_DNA"/>
</dbReference>
<evidence type="ECO:0000256" key="1">
    <source>
        <dbReference type="SAM" id="MobiDB-lite"/>
    </source>
</evidence>
<evidence type="ECO:0000313" key="3">
    <source>
        <dbReference type="Proteomes" id="UP001362999"/>
    </source>
</evidence>
<feature type="region of interest" description="Disordered" evidence="1">
    <location>
        <begin position="947"/>
        <end position="1144"/>
    </location>
</feature>
<dbReference type="Proteomes" id="UP001362999">
    <property type="component" value="Unassembled WGS sequence"/>
</dbReference>
<feature type="compositionally biased region" description="Polar residues" evidence="1">
    <location>
        <begin position="947"/>
        <end position="978"/>
    </location>
</feature>
<gene>
    <name evidence="2" type="ORF">R3P38DRAFT_3259014</name>
</gene>
<feature type="compositionally biased region" description="Polar residues" evidence="1">
    <location>
        <begin position="1073"/>
        <end position="1083"/>
    </location>
</feature>
<dbReference type="AlphaFoldDB" id="A0AAW0D2U3"/>
<sequence length="1144" mass="127714">MSSEPEAHPDVVHGRDARIAEGLGDQPLPLDESAVLRFGFILAQEPEIGKILWFENWRDIRLQILASTNFIDALNRCHATGKYQPVVDILTKPRPPEPQPEAPIPQPLPTKEVVQDWIKSYLDLLDGEIRSIVMGERDFALWEPAADTEHKDFLRNLNMPRDTRNKPDMLLYGLGEWASQPETSDFITRINHIFKSEQEIKHKFLVNTSGSGKTKLMIEALCLRWGLYLTAKVDEAGHGSEDLAHLITNAIPETFGFTETLSDSDPYLQERLFKNKTIARHHFQSLLLARLSIFDRFLKIMESIPNYKDEEAVYRRRWVKFQLAPSLLNGGGGDIFRRLTQELGQRFPPDVVLGSKDKHYHLSHPIEDLIEAIGKKYGSGANTHSAAATSEMKLENSDTHGKPYVYLVLDEIQAAAQAMPHAFRADAKPSSDAANNSLPAFRAHRPVLRELFSNWMAFRVLVVAAGTGVNRDMVEKHLHSATVKYGVDFTATKTGSFMDYGTVQTEQEQYIRRFIPPNLSSDEEKECFEALIIRIVRWLRGRFRFTSGFMSELLAAGYRYPHETLEEYICLLTSPSRPSPDGVVTGGLKTTGIMVTDTPRYATKDPEIRADIRKRLSRRVTFEFDKLKPYPEMLDAVSRIAVDFWLAPETAYKITKNEREFVRWGFARYVPASEPDVSEAQIDEPLVLLALVPWLSEPGFAQSLHFRLKNDIDINAAGRNGLERYFAFGLSGLFADTSTANHNPRRLDEIFTFVDKSGNQTTPDWAKQTATLVSLYKLTSTRHCTTVASTLEYLKHRDPAPMCFPATTMGPDLLFALKLEDGHHLWVALQSKWQERKGTNLLDAGVLKLALATIKPSKFFESQMNNHHAALEELKKLPHPLSEEEAGRYSLLRVVASFPADTGLFWTKGKGGRHQATLIEMDDFHDEDAHPLASLNMRALAEATANMTPENWLQEQLPTKTTASRVSRRSGPSNVTSSRPPPTQGSDAYTAAEGTKGKGKAREAPPLPSTSGTQSQGTSAKRERSRSPDDVDQSRGAANGSPSKSKRRSTARGNNAAASGSGTGPASRKRPHSQNNANDSGSEQGDAHRKPNKLPRTDPIAQAQNVATTQIANQAGSSAQGLRRSTREGLGVPAKRFNEKEKEK</sequence>
<comment type="caution">
    <text evidence="2">The sequence shown here is derived from an EMBL/GenBank/DDBJ whole genome shotgun (WGS) entry which is preliminary data.</text>
</comment>